<evidence type="ECO:0000256" key="1">
    <source>
        <dbReference type="SAM" id="MobiDB-lite"/>
    </source>
</evidence>
<evidence type="ECO:0000313" key="2">
    <source>
        <dbReference type="EMBL" id="RHL39630.1"/>
    </source>
</evidence>
<dbReference type="Proteomes" id="UP000284495">
    <property type="component" value="Unassembled WGS sequence"/>
</dbReference>
<dbReference type="EMBL" id="QROO01000007">
    <property type="protein sequence ID" value="RHL39630.1"/>
    <property type="molecule type" value="Genomic_DNA"/>
</dbReference>
<reference evidence="2 3" key="1">
    <citation type="submission" date="2018-08" db="EMBL/GenBank/DDBJ databases">
        <title>A genome reference for cultivated species of the human gut microbiota.</title>
        <authorList>
            <person name="Zou Y."/>
            <person name="Xue W."/>
            <person name="Luo G."/>
        </authorList>
    </citation>
    <scope>NUCLEOTIDE SEQUENCE [LARGE SCALE GENOMIC DNA]</scope>
    <source>
        <strain evidence="2 3">AF38-2</strain>
    </source>
</reference>
<name>A0A415KTH9_9BACE</name>
<accession>A0A415KTH9</accession>
<protein>
    <submittedName>
        <fullName evidence="2">Uncharacterized protein</fullName>
    </submittedName>
</protein>
<comment type="caution">
    <text evidence="2">The sequence shown here is derived from an EMBL/GenBank/DDBJ whole genome shotgun (WGS) entry which is preliminary data.</text>
</comment>
<dbReference type="AlphaFoldDB" id="A0A415KTH9"/>
<feature type="compositionally biased region" description="Polar residues" evidence="1">
    <location>
        <begin position="13"/>
        <end position="23"/>
    </location>
</feature>
<organism evidence="2 3">
    <name type="scientific">Bacteroides xylanisolvens</name>
    <dbReference type="NCBI Taxonomy" id="371601"/>
    <lineage>
        <taxon>Bacteria</taxon>
        <taxon>Pseudomonadati</taxon>
        <taxon>Bacteroidota</taxon>
        <taxon>Bacteroidia</taxon>
        <taxon>Bacteroidales</taxon>
        <taxon>Bacteroidaceae</taxon>
        <taxon>Bacteroides</taxon>
    </lineage>
</organism>
<feature type="region of interest" description="Disordered" evidence="1">
    <location>
        <begin position="13"/>
        <end position="67"/>
    </location>
</feature>
<feature type="compositionally biased region" description="Basic and acidic residues" evidence="1">
    <location>
        <begin position="24"/>
        <end position="40"/>
    </location>
</feature>
<feature type="compositionally biased region" description="Basic and acidic residues" evidence="1">
    <location>
        <begin position="52"/>
        <end position="67"/>
    </location>
</feature>
<sequence length="67" mass="7718">MKIINVSVDIESQRLSFRSTSSQKNEHNENVSEQQKETKTPQKKARKTKGTQPEKLRADTDRVSDET</sequence>
<gene>
    <name evidence="2" type="ORF">DW027_07280</name>
</gene>
<proteinExistence type="predicted"/>
<evidence type="ECO:0000313" key="3">
    <source>
        <dbReference type="Proteomes" id="UP000284495"/>
    </source>
</evidence>